<keyword evidence="3" id="KW-1185">Reference proteome</keyword>
<protein>
    <submittedName>
        <fullName evidence="2">Hypp1585 protein</fullName>
    </submittedName>
</protein>
<organism evidence="2 3">
    <name type="scientific">Branchiostoma lanceolatum</name>
    <name type="common">Common lancelet</name>
    <name type="synonym">Amphioxus lanceolatum</name>
    <dbReference type="NCBI Taxonomy" id="7740"/>
    <lineage>
        <taxon>Eukaryota</taxon>
        <taxon>Metazoa</taxon>
        <taxon>Chordata</taxon>
        <taxon>Cephalochordata</taxon>
        <taxon>Leptocardii</taxon>
        <taxon>Amphioxiformes</taxon>
        <taxon>Branchiostomatidae</taxon>
        <taxon>Branchiostoma</taxon>
    </lineage>
</organism>
<gene>
    <name evidence="2" type="primary">Hypp1585</name>
    <name evidence="2" type="ORF">BLAG_LOCUS14628</name>
</gene>
<evidence type="ECO:0000259" key="1">
    <source>
        <dbReference type="Pfam" id="PF08241"/>
    </source>
</evidence>
<dbReference type="Gene3D" id="3.40.50.150">
    <property type="entry name" value="Vaccinia Virus protein VP39"/>
    <property type="match status" value="1"/>
</dbReference>
<dbReference type="InterPro" id="IPR029063">
    <property type="entry name" value="SAM-dependent_MTases_sf"/>
</dbReference>
<dbReference type="PANTHER" id="PTHR43464">
    <property type="entry name" value="METHYLTRANSFERASE"/>
    <property type="match status" value="1"/>
</dbReference>
<dbReference type="OrthoDB" id="66144at2759"/>
<dbReference type="PANTHER" id="PTHR43464:SF23">
    <property type="entry name" value="JUVENILE HORMONE ACID O-METHYLTRANSFERASE"/>
    <property type="match status" value="1"/>
</dbReference>
<accession>A0A8J9ZM01</accession>
<sequence>MDTTKPVHYSQNRSFQHSFGVEVLQQYMKWEEGDTVLDAGCGTGEICKYISQQPGVASVAGFDVSPDFISFASQHNSSPNILYDVADISDVSTLSPTWQGAFSKVVSFFVLHWVQDKVSALKALHHCLKPSGEIVMIFATDKDKIRQTITNMVAHPKWKIYLEHPLPVFPWPTSDLTNQRSRLIEECGFEVVSCHLKEVSQPFESKEKLKDFLRALFPLLCHIPQDKHNEFLDDMENMARETHLSAGDNKITMECQVVQARKL</sequence>
<evidence type="ECO:0000313" key="3">
    <source>
        <dbReference type="Proteomes" id="UP000838412"/>
    </source>
</evidence>
<feature type="domain" description="Methyltransferase type 11" evidence="1">
    <location>
        <begin position="37"/>
        <end position="135"/>
    </location>
</feature>
<dbReference type="InterPro" id="IPR013216">
    <property type="entry name" value="Methyltransf_11"/>
</dbReference>
<dbReference type="CDD" id="cd02440">
    <property type="entry name" value="AdoMet_MTases"/>
    <property type="match status" value="1"/>
</dbReference>
<dbReference type="EMBL" id="OV696687">
    <property type="protein sequence ID" value="CAH1255659.1"/>
    <property type="molecule type" value="Genomic_DNA"/>
</dbReference>
<dbReference type="SUPFAM" id="SSF53335">
    <property type="entry name" value="S-adenosyl-L-methionine-dependent methyltransferases"/>
    <property type="match status" value="1"/>
</dbReference>
<dbReference type="Pfam" id="PF08241">
    <property type="entry name" value="Methyltransf_11"/>
    <property type="match status" value="1"/>
</dbReference>
<dbReference type="AlphaFoldDB" id="A0A8J9ZM01"/>
<dbReference type="Proteomes" id="UP000838412">
    <property type="component" value="Chromosome 2"/>
</dbReference>
<dbReference type="GO" id="GO:0010420">
    <property type="term" value="F:polyprenyldihydroxybenzoate methyltransferase activity"/>
    <property type="evidence" value="ECO:0007669"/>
    <property type="project" value="TreeGrafter"/>
</dbReference>
<name>A0A8J9ZM01_BRALA</name>
<reference evidence="2" key="1">
    <citation type="submission" date="2022-01" db="EMBL/GenBank/DDBJ databases">
        <authorList>
            <person name="Braso-Vives M."/>
        </authorList>
    </citation>
    <scope>NUCLEOTIDE SEQUENCE</scope>
</reference>
<evidence type="ECO:0000313" key="2">
    <source>
        <dbReference type="EMBL" id="CAH1255659.1"/>
    </source>
</evidence>
<proteinExistence type="predicted"/>